<dbReference type="GO" id="GO:0030145">
    <property type="term" value="F:manganese ion binding"/>
    <property type="evidence" value="ECO:0007669"/>
    <property type="project" value="InterPro"/>
</dbReference>
<dbReference type="InterPro" id="IPR000819">
    <property type="entry name" value="Peptidase_M17_C"/>
</dbReference>
<keyword evidence="4 7" id="KW-0378">Hydrolase</keyword>
<dbReference type="AlphaFoldDB" id="A0A1Y5RTE5"/>
<dbReference type="Proteomes" id="UP000193200">
    <property type="component" value="Unassembled WGS sequence"/>
</dbReference>
<evidence type="ECO:0000256" key="4">
    <source>
        <dbReference type="ARBA" id="ARBA00022801"/>
    </source>
</evidence>
<dbReference type="Pfam" id="PF00883">
    <property type="entry name" value="Peptidase_M17"/>
    <property type="match status" value="1"/>
</dbReference>
<keyword evidence="5" id="KW-0464">Manganese</keyword>
<dbReference type="OrthoDB" id="9809354at2"/>
<evidence type="ECO:0000259" key="6">
    <source>
        <dbReference type="PROSITE" id="PS00631"/>
    </source>
</evidence>
<dbReference type="PANTHER" id="PTHR11963">
    <property type="entry name" value="LEUCINE AMINOPEPTIDASE-RELATED"/>
    <property type="match status" value="1"/>
</dbReference>
<dbReference type="InParanoid" id="A0A1Y5RTE5"/>
<dbReference type="RefSeq" id="WP_139839500.1">
    <property type="nucleotide sequence ID" value="NZ_FWFR01000001.1"/>
</dbReference>
<keyword evidence="8" id="KW-1185">Reference proteome</keyword>
<dbReference type="PROSITE" id="PS00631">
    <property type="entry name" value="CYTOSOL_AP"/>
    <property type="match status" value="1"/>
</dbReference>
<organism evidence="7 8">
    <name type="scientific">Oceanibacterium hippocampi</name>
    <dbReference type="NCBI Taxonomy" id="745714"/>
    <lineage>
        <taxon>Bacteria</taxon>
        <taxon>Pseudomonadati</taxon>
        <taxon>Pseudomonadota</taxon>
        <taxon>Alphaproteobacteria</taxon>
        <taxon>Sneathiellales</taxon>
        <taxon>Sneathiellaceae</taxon>
        <taxon>Oceanibacterium</taxon>
    </lineage>
</organism>
<evidence type="ECO:0000256" key="5">
    <source>
        <dbReference type="ARBA" id="ARBA00023211"/>
    </source>
</evidence>
<evidence type="ECO:0000313" key="8">
    <source>
        <dbReference type="Proteomes" id="UP000193200"/>
    </source>
</evidence>
<dbReference type="PRINTS" id="PR00481">
    <property type="entry name" value="LAMNOPPTDASE"/>
</dbReference>
<evidence type="ECO:0000256" key="2">
    <source>
        <dbReference type="ARBA" id="ARBA00022438"/>
    </source>
</evidence>
<dbReference type="EC" id="3.4.11.1" evidence="7"/>
<sequence length="460" mass="49056">MVPHVATDAPEGAVPLRLVAANELESWLAGRTAAERQWLSRHGFAAKSGEWLALPGADGAVAEIVAGVERPLDVWSIAGLPGVLPAGAYRLADSPGAESATALATGWALGTYEFTRYKTGRGSFPTLIAPEGTDLAEVSRVREAVFLARDLINMPSEDLGPAELAAVALDLAGQFGAESEVIVGDDLLVRNFPMVHAVGRAATGAPRLIDIRWGDPTAPRITLVGKGVCFDSGGLDLKTAEGMRWMKKDMGGAAAMLGLARMVMDAGLPVRLRLLVPAVENAVAGNAFRPGDILRSRLGKTVEIGNTDAEGRLILADALAYGAEEQPELMIDAATLTGAARVAVGLELGATFTDDDDLWQALERHARAERDPLWRMPLWQPYRKSMESRIADIDNVGTSRYGGAITAALFLQEFTGGAKSWVHFDIMGFNMTPRPGRPVGGEAFAIRALYRLLAERFPKP</sequence>
<evidence type="ECO:0000256" key="3">
    <source>
        <dbReference type="ARBA" id="ARBA00022670"/>
    </source>
</evidence>
<keyword evidence="3" id="KW-0645">Protease</keyword>
<dbReference type="EMBL" id="FWFR01000001">
    <property type="protein sequence ID" value="SLN24596.1"/>
    <property type="molecule type" value="Genomic_DNA"/>
</dbReference>
<accession>A0A1Y5RTE5</accession>
<keyword evidence="2 7" id="KW-0031">Aminopeptidase</keyword>
<dbReference type="FunCoup" id="A0A1Y5RTE5">
    <property type="interactions" value="88"/>
</dbReference>
<dbReference type="Gene3D" id="3.40.220.10">
    <property type="entry name" value="Leucine Aminopeptidase, subunit E, domain 1"/>
    <property type="match status" value="1"/>
</dbReference>
<dbReference type="Gene3D" id="3.40.630.10">
    <property type="entry name" value="Zn peptidases"/>
    <property type="match status" value="1"/>
</dbReference>
<dbReference type="SUPFAM" id="SSF53187">
    <property type="entry name" value="Zn-dependent exopeptidases"/>
    <property type="match status" value="1"/>
</dbReference>
<dbReference type="InterPro" id="IPR043472">
    <property type="entry name" value="Macro_dom-like"/>
</dbReference>
<dbReference type="CDD" id="cd00433">
    <property type="entry name" value="Peptidase_M17"/>
    <property type="match status" value="1"/>
</dbReference>
<dbReference type="GO" id="GO:0006508">
    <property type="term" value="P:proteolysis"/>
    <property type="evidence" value="ECO:0007669"/>
    <property type="project" value="UniProtKB-KW"/>
</dbReference>
<dbReference type="SUPFAM" id="SSF52949">
    <property type="entry name" value="Macro domain-like"/>
    <property type="match status" value="1"/>
</dbReference>
<feature type="domain" description="Cytosol aminopeptidase" evidence="6">
    <location>
        <begin position="306"/>
        <end position="313"/>
    </location>
</feature>
<evidence type="ECO:0000256" key="1">
    <source>
        <dbReference type="ARBA" id="ARBA00009528"/>
    </source>
</evidence>
<protein>
    <submittedName>
        <fullName evidence="7">Putative cytosol aminopeptidase</fullName>
        <ecNumber evidence="7">3.4.11.1</ecNumber>
    </submittedName>
</protein>
<reference evidence="7 8" key="1">
    <citation type="submission" date="2017-03" db="EMBL/GenBank/DDBJ databases">
        <authorList>
            <person name="Afonso C.L."/>
            <person name="Miller P.J."/>
            <person name="Scott M.A."/>
            <person name="Spackman E."/>
            <person name="Goraichik I."/>
            <person name="Dimitrov K.M."/>
            <person name="Suarez D.L."/>
            <person name="Swayne D.E."/>
        </authorList>
    </citation>
    <scope>NUCLEOTIDE SEQUENCE [LARGE SCALE GENOMIC DNA]</scope>
    <source>
        <strain evidence="7 8">CECT 7691</strain>
    </source>
</reference>
<dbReference type="InterPro" id="IPR011356">
    <property type="entry name" value="Leucine_aapep/pepB"/>
</dbReference>
<gene>
    <name evidence="7" type="primary">pepA_1</name>
    <name evidence="7" type="ORF">OCH7691_00699</name>
</gene>
<dbReference type="GO" id="GO:0005737">
    <property type="term" value="C:cytoplasm"/>
    <property type="evidence" value="ECO:0007669"/>
    <property type="project" value="InterPro"/>
</dbReference>
<evidence type="ECO:0000313" key="7">
    <source>
        <dbReference type="EMBL" id="SLN24596.1"/>
    </source>
</evidence>
<dbReference type="InterPro" id="IPR048816">
    <property type="entry name" value="Peptidase_M17_N_1"/>
</dbReference>
<dbReference type="Pfam" id="PF21337">
    <property type="entry name" value="Peptidase_M17_N_1"/>
    <property type="match status" value="1"/>
</dbReference>
<dbReference type="GO" id="GO:0070006">
    <property type="term" value="F:metalloaminopeptidase activity"/>
    <property type="evidence" value="ECO:0007669"/>
    <property type="project" value="InterPro"/>
</dbReference>
<name>A0A1Y5RTE5_9PROT</name>
<comment type="similarity">
    <text evidence="1">Belongs to the peptidase M17 family.</text>
</comment>
<dbReference type="PANTHER" id="PTHR11963:SF20">
    <property type="entry name" value="PEPTIDASE B"/>
    <property type="match status" value="1"/>
</dbReference>
<proteinExistence type="inferred from homology"/>